<keyword evidence="1" id="KW-1133">Transmembrane helix</keyword>
<feature type="transmembrane region" description="Helical" evidence="1">
    <location>
        <begin position="39"/>
        <end position="59"/>
    </location>
</feature>
<evidence type="ECO:0000313" key="2">
    <source>
        <dbReference type="EMBL" id="SPD73320.1"/>
    </source>
</evidence>
<accession>A0A445MV08</accession>
<dbReference type="Pfam" id="PF09838">
    <property type="entry name" value="DUF2065"/>
    <property type="match status" value="1"/>
</dbReference>
<dbReference type="EMBL" id="OJIN01000091">
    <property type="protein sequence ID" value="SPD73320.1"/>
    <property type="molecule type" value="Genomic_DNA"/>
</dbReference>
<protein>
    <recommendedName>
        <fullName evidence="3">DUF2065 domain-containing protein</fullName>
    </recommendedName>
</protein>
<sequence>MKMLFCLLGLVFFIEGLPYVISPAKMKKWLMTIQEIPDSHLRTMGFFLMALGLLITYFFKE</sequence>
<dbReference type="PANTHER" id="PTHR38602">
    <property type="entry name" value="INNER MEMBRANE PROTEIN-RELATED"/>
    <property type="match status" value="1"/>
</dbReference>
<gene>
    <name evidence="2" type="ORF">PITCH_A1800006</name>
</gene>
<organism evidence="2">
    <name type="scientific">uncultured Desulfobacterium sp</name>
    <dbReference type="NCBI Taxonomy" id="201089"/>
    <lineage>
        <taxon>Bacteria</taxon>
        <taxon>Pseudomonadati</taxon>
        <taxon>Thermodesulfobacteriota</taxon>
        <taxon>Desulfobacteria</taxon>
        <taxon>Desulfobacterales</taxon>
        <taxon>Desulfobacteriaceae</taxon>
        <taxon>Desulfobacterium</taxon>
        <taxon>environmental samples</taxon>
    </lineage>
</organism>
<dbReference type="AlphaFoldDB" id="A0A445MV08"/>
<dbReference type="PANTHER" id="PTHR38602:SF1">
    <property type="entry name" value="INNER MEMBRANE PROTEIN"/>
    <property type="match status" value="1"/>
</dbReference>
<evidence type="ECO:0000256" key="1">
    <source>
        <dbReference type="SAM" id="Phobius"/>
    </source>
</evidence>
<keyword evidence="1" id="KW-0472">Membrane</keyword>
<dbReference type="InterPro" id="IPR019201">
    <property type="entry name" value="DUF2065"/>
</dbReference>
<keyword evidence="1" id="KW-0812">Transmembrane</keyword>
<reference evidence="2" key="1">
    <citation type="submission" date="2018-01" db="EMBL/GenBank/DDBJ databases">
        <authorList>
            <person name="Regsiter A."/>
            <person name="William W."/>
        </authorList>
    </citation>
    <scope>NUCLEOTIDE SEQUENCE</scope>
    <source>
        <strain evidence="2">TRIP AH-1</strain>
    </source>
</reference>
<name>A0A445MV08_9BACT</name>
<proteinExistence type="predicted"/>
<evidence type="ECO:0008006" key="3">
    <source>
        <dbReference type="Google" id="ProtNLM"/>
    </source>
</evidence>